<sequence>MSDGGVLVGGVLAGGCLCGALGYTVTERPMGVVNCHCGQCRRFHGHFGAYITVPRTAVAVSDAEGTLSWYRSSAKAQRGFCARCGSSLFWNGDGSNLFDVAAGSLDQPTGLATLRHIHVADKADYYTIDDGLERFPQGAPEPP</sequence>
<dbReference type="SUPFAM" id="SSF51316">
    <property type="entry name" value="Mss4-like"/>
    <property type="match status" value="1"/>
</dbReference>
<dbReference type="InterPro" id="IPR011057">
    <property type="entry name" value="Mss4-like_sf"/>
</dbReference>
<evidence type="ECO:0000256" key="1">
    <source>
        <dbReference type="ARBA" id="ARBA00005495"/>
    </source>
</evidence>
<reference evidence="6 7" key="1">
    <citation type="submission" date="2019-06" db="EMBL/GenBank/DDBJ databases">
        <title>Genomic Encyclopedia of Type Strains, Phase IV (KMG-V): Genome sequencing to study the core and pangenomes of soil and plant-associated prokaryotes.</title>
        <authorList>
            <person name="Whitman W."/>
        </authorList>
    </citation>
    <scope>NUCLEOTIDE SEQUENCE [LARGE SCALE GENOMIC DNA]</scope>
    <source>
        <strain evidence="6 7">BR 11650</strain>
    </source>
</reference>
<dbReference type="InterPro" id="IPR006913">
    <property type="entry name" value="CENP-V/GFA"/>
</dbReference>
<keyword evidence="3" id="KW-0862">Zinc</keyword>
<keyword evidence="2" id="KW-0479">Metal-binding</keyword>
<dbReference type="EMBL" id="VITH01000001">
    <property type="protein sequence ID" value="TWA87481.1"/>
    <property type="molecule type" value="Genomic_DNA"/>
</dbReference>
<evidence type="ECO:0000256" key="4">
    <source>
        <dbReference type="ARBA" id="ARBA00023239"/>
    </source>
</evidence>
<evidence type="ECO:0000259" key="5">
    <source>
        <dbReference type="PROSITE" id="PS51891"/>
    </source>
</evidence>
<evidence type="ECO:0000313" key="6">
    <source>
        <dbReference type="EMBL" id="TWA87481.1"/>
    </source>
</evidence>
<comment type="caution">
    <text evidence="6">The sequence shown here is derived from an EMBL/GenBank/DDBJ whole genome shotgun (WGS) entry which is preliminary data.</text>
</comment>
<dbReference type="GO" id="GO:0046872">
    <property type="term" value="F:metal ion binding"/>
    <property type="evidence" value="ECO:0007669"/>
    <property type="project" value="UniProtKB-KW"/>
</dbReference>
<evidence type="ECO:0000313" key="7">
    <source>
        <dbReference type="Proteomes" id="UP000318529"/>
    </source>
</evidence>
<dbReference type="PROSITE" id="PS51891">
    <property type="entry name" value="CENP_V_GFA"/>
    <property type="match status" value="1"/>
</dbReference>
<feature type="domain" description="CENP-V/GFA" evidence="5">
    <location>
        <begin position="12"/>
        <end position="136"/>
    </location>
</feature>
<dbReference type="Gene3D" id="3.90.1590.10">
    <property type="entry name" value="glutathione-dependent formaldehyde- activating enzyme (gfa)"/>
    <property type="match status" value="1"/>
</dbReference>
<keyword evidence="4" id="KW-0456">Lyase</keyword>
<evidence type="ECO:0000256" key="2">
    <source>
        <dbReference type="ARBA" id="ARBA00022723"/>
    </source>
</evidence>
<dbReference type="AlphaFoldDB" id="A0A560CRJ5"/>
<dbReference type="PANTHER" id="PTHR33337">
    <property type="entry name" value="GFA DOMAIN-CONTAINING PROTEIN"/>
    <property type="match status" value="1"/>
</dbReference>
<proteinExistence type="inferred from homology"/>
<comment type="similarity">
    <text evidence="1">Belongs to the Gfa family.</text>
</comment>
<dbReference type="GO" id="GO:0016846">
    <property type="term" value="F:carbon-sulfur lyase activity"/>
    <property type="evidence" value="ECO:0007669"/>
    <property type="project" value="InterPro"/>
</dbReference>
<name>A0A560CRJ5_AZOBR</name>
<accession>A0A560CRJ5</accession>
<organism evidence="6 7">
    <name type="scientific">Azospirillum brasilense</name>
    <dbReference type="NCBI Taxonomy" id="192"/>
    <lineage>
        <taxon>Bacteria</taxon>
        <taxon>Pseudomonadati</taxon>
        <taxon>Pseudomonadota</taxon>
        <taxon>Alphaproteobacteria</taxon>
        <taxon>Rhodospirillales</taxon>
        <taxon>Azospirillaceae</taxon>
        <taxon>Azospirillum</taxon>
    </lineage>
</organism>
<gene>
    <name evidence="6" type="ORF">FBZ83_101344</name>
</gene>
<dbReference type="PANTHER" id="PTHR33337:SF40">
    <property type="entry name" value="CENP-V_GFA DOMAIN-CONTAINING PROTEIN-RELATED"/>
    <property type="match status" value="1"/>
</dbReference>
<dbReference type="RefSeq" id="WP_145680790.1">
    <property type="nucleotide sequence ID" value="NZ_VITH01000001.1"/>
</dbReference>
<dbReference type="Pfam" id="PF04828">
    <property type="entry name" value="GFA"/>
    <property type="match status" value="1"/>
</dbReference>
<dbReference type="Proteomes" id="UP000318529">
    <property type="component" value="Unassembled WGS sequence"/>
</dbReference>
<evidence type="ECO:0000256" key="3">
    <source>
        <dbReference type="ARBA" id="ARBA00022833"/>
    </source>
</evidence>
<protein>
    <recommendedName>
        <fullName evidence="5">CENP-V/GFA domain-containing protein</fullName>
    </recommendedName>
</protein>